<dbReference type="InterPro" id="IPR009061">
    <property type="entry name" value="DNA-bd_dom_put_sf"/>
</dbReference>
<dbReference type="Proteomes" id="UP001454086">
    <property type="component" value="Unassembled WGS sequence"/>
</dbReference>
<dbReference type="Pfam" id="PF13411">
    <property type="entry name" value="MerR_1"/>
    <property type="match status" value="1"/>
</dbReference>
<organism evidence="6 7">
    <name type="scientific">Enterocloster hominis</name>
    <name type="common">ex Hitch et al. 2024</name>
    <dbReference type="NCBI Taxonomy" id="1917870"/>
    <lineage>
        <taxon>Bacteria</taxon>
        <taxon>Bacillati</taxon>
        <taxon>Bacillota</taxon>
        <taxon>Clostridia</taxon>
        <taxon>Lachnospirales</taxon>
        <taxon>Lachnospiraceae</taxon>
        <taxon>Enterocloster</taxon>
    </lineage>
</organism>
<dbReference type="SUPFAM" id="SSF46955">
    <property type="entry name" value="Putative DNA-binding domain"/>
    <property type="match status" value="1"/>
</dbReference>
<proteinExistence type="predicted"/>
<evidence type="ECO:0000259" key="5">
    <source>
        <dbReference type="PROSITE" id="PS50937"/>
    </source>
</evidence>
<feature type="domain" description="HTH merR-type" evidence="5">
    <location>
        <begin position="1"/>
        <end position="72"/>
    </location>
</feature>
<dbReference type="InterPro" id="IPR047057">
    <property type="entry name" value="MerR_fam"/>
</dbReference>
<dbReference type="EMBL" id="JBBMFM010000103">
    <property type="protein sequence ID" value="MEQ2427392.1"/>
    <property type="molecule type" value="Genomic_DNA"/>
</dbReference>
<evidence type="ECO:0000256" key="1">
    <source>
        <dbReference type="ARBA" id="ARBA00022491"/>
    </source>
</evidence>
<dbReference type="Gene3D" id="1.10.1660.10">
    <property type="match status" value="1"/>
</dbReference>
<dbReference type="SUPFAM" id="SSF55136">
    <property type="entry name" value="Probable bacterial effector-binding domain"/>
    <property type="match status" value="1"/>
</dbReference>
<dbReference type="InterPro" id="IPR000551">
    <property type="entry name" value="MerR-type_HTH_dom"/>
</dbReference>
<dbReference type="Gene3D" id="3.20.80.10">
    <property type="entry name" value="Regulatory factor, effector binding domain"/>
    <property type="match status" value="1"/>
</dbReference>
<keyword evidence="2" id="KW-0805">Transcription regulation</keyword>
<gene>
    <name evidence="6" type="ORF">WMQ36_20710</name>
</gene>
<reference evidence="6 7" key="1">
    <citation type="submission" date="2024-03" db="EMBL/GenBank/DDBJ databases">
        <title>Human intestinal bacterial collection.</title>
        <authorList>
            <person name="Pauvert C."/>
            <person name="Hitch T.C.A."/>
            <person name="Clavel T."/>
        </authorList>
    </citation>
    <scope>NUCLEOTIDE SEQUENCE [LARGE SCALE GENOMIC DNA]</scope>
    <source>
        <strain evidence="6 7">CLA-SR-H021</strain>
    </source>
</reference>
<dbReference type="SMART" id="SM00422">
    <property type="entry name" value="HTH_MERR"/>
    <property type="match status" value="1"/>
</dbReference>
<dbReference type="PROSITE" id="PS50937">
    <property type="entry name" value="HTH_MERR_2"/>
    <property type="match status" value="1"/>
</dbReference>
<name>A0ABV1DCJ5_9FIRM</name>
<accession>A0ABV1DCJ5</accession>
<dbReference type="PANTHER" id="PTHR30204:SF69">
    <property type="entry name" value="MERR-FAMILY TRANSCRIPTIONAL REGULATOR"/>
    <property type="match status" value="1"/>
</dbReference>
<evidence type="ECO:0000313" key="7">
    <source>
        <dbReference type="Proteomes" id="UP001454086"/>
    </source>
</evidence>
<keyword evidence="1" id="KW-0678">Repressor</keyword>
<keyword evidence="3" id="KW-0238">DNA-binding</keyword>
<dbReference type="CDD" id="cd00592">
    <property type="entry name" value="HTH_MerR-like"/>
    <property type="match status" value="1"/>
</dbReference>
<evidence type="ECO:0000256" key="3">
    <source>
        <dbReference type="ARBA" id="ARBA00023125"/>
    </source>
</evidence>
<evidence type="ECO:0000256" key="2">
    <source>
        <dbReference type="ARBA" id="ARBA00023015"/>
    </source>
</evidence>
<dbReference type="PRINTS" id="PR00040">
    <property type="entry name" value="HTHMERR"/>
</dbReference>
<keyword evidence="4" id="KW-0804">Transcription</keyword>
<evidence type="ECO:0000256" key="4">
    <source>
        <dbReference type="ARBA" id="ARBA00023163"/>
    </source>
</evidence>
<keyword evidence="7" id="KW-1185">Reference proteome</keyword>
<dbReference type="PANTHER" id="PTHR30204">
    <property type="entry name" value="REDOX-CYCLING DRUG-SENSING TRANSCRIPTIONAL ACTIVATOR SOXR"/>
    <property type="match status" value="1"/>
</dbReference>
<comment type="caution">
    <text evidence="6">The sequence shown here is derived from an EMBL/GenBank/DDBJ whole genome shotgun (WGS) entry which is preliminary data.</text>
</comment>
<dbReference type="InterPro" id="IPR011256">
    <property type="entry name" value="Reg_factor_effector_dom_sf"/>
</dbReference>
<sequence>MSTFYKIGEIAALYGISTDILRYYEELGILVPRRAPNGYRVYRTEDLWCLNVIRDLRQLGFSMDQIRSYIENRSIGSTLELFRKEMHVIDQQIARLNSLRENIITRRETITQAGELVLGQISLKEMPSRPCHRIMQSYETDEEMDILIKQLVSFGPDRQYIIGNNQMGSFVNLSDALDGRCQQYDAVFILHPDGEHRIEAGSYLSVCYCGSFRQTRTYVPQLLQYARDNGMAIRGPLLELLWIDIHTTKHVEEQVTELQLKVEVH</sequence>
<evidence type="ECO:0000313" key="6">
    <source>
        <dbReference type="EMBL" id="MEQ2427392.1"/>
    </source>
</evidence>
<protein>
    <submittedName>
        <fullName evidence="6">MerR family transcriptional regulator</fullName>
    </submittedName>
</protein>
<dbReference type="RefSeq" id="WP_008721045.1">
    <property type="nucleotide sequence ID" value="NZ_JBBMFM010000103.1"/>
</dbReference>